<dbReference type="AlphaFoldDB" id="A0A1L9VQL8"/>
<dbReference type="OrthoDB" id="2104739at2759"/>
<dbReference type="VEuPathDB" id="FungiDB:ASPGLDRAFT_1329533"/>
<evidence type="ECO:0000313" key="1">
    <source>
        <dbReference type="EMBL" id="OJJ86196.1"/>
    </source>
</evidence>
<evidence type="ECO:0000313" key="2">
    <source>
        <dbReference type="Proteomes" id="UP000184300"/>
    </source>
</evidence>
<reference evidence="2" key="1">
    <citation type="journal article" date="2017" name="Genome Biol.">
        <title>Comparative genomics reveals high biological diversity and specific adaptations in the industrially and medically important fungal genus Aspergillus.</title>
        <authorList>
            <person name="de Vries R.P."/>
            <person name="Riley R."/>
            <person name="Wiebenga A."/>
            <person name="Aguilar-Osorio G."/>
            <person name="Amillis S."/>
            <person name="Uchima C.A."/>
            <person name="Anderluh G."/>
            <person name="Asadollahi M."/>
            <person name="Askin M."/>
            <person name="Barry K."/>
            <person name="Battaglia E."/>
            <person name="Bayram O."/>
            <person name="Benocci T."/>
            <person name="Braus-Stromeyer S.A."/>
            <person name="Caldana C."/>
            <person name="Canovas D."/>
            <person name="Cerqueira G.C."/>
            <person name="Chen F."/>
            <person name="Chen W."/>
            <person name="Choi C."/>
            <person name="Clum A."/>
            <person name="Dos Santos R.A."/>
            <person name="Damasio A.R."/>
            <person name="Diallinas G."/>
            <person name="Emri T."/>
            <person name="Fekete E."/>
            <person name="Flipphi M."/>
            <person name="Freyberg S."/>
            <person name="Gallo A."/>
            <person name="Gournas C."/>
            <person name="Habgood R."/>
            <person name="Hainaut M."/>
            <person name="Harispe M.L."/>
            <person name="Henrissat B."/>
            <person name="Hilden K.S."/>
            <person name="Hope R."/>
            <person name="Hossain A."/>
            <person name="Karabika E."/>
            <person name="Karaffa L."/>
            <person name="Karanyi Z."/>
            <person name="Krasevec N."/>
            <person name="Kuo A."/>
            <person name="Kusch H."/>
            <person name="LaButti K."/>
            <person name="Lagendijk E.L."/>
            <person name="Lapidus A."/>
            <person name="Levasseur A."/>
            <person name="Lindquist E."/>
            <person name="Lipzen A."/>
            <person name="Logrieco A.F."/>
            <person name="MacCabe A."/>
            <person name="Maekelae M.R."/>
            <person name="Malavazi I."/>
            <person name="Melin P."/>
            <person name="Meyer V."/>
            <person name="Mielnichuk N."/>
            <person name="Miskei M."/>
            <person name="Molnar A.P."/>
            <person name="Mule G."/>
            <person name="Ngan C.Y."/>
            <person name="Orejas M."/>
            <person name="Orosz E."/>
            <person name="Ouedraogo J.P."/>
            <person name="Overkamp K.M."/>
            <person name="Park H.-S."/>
            <person name="Perrone G."/>
            <person name="Piumi F."/>
            <person name="Punt P.J."/>
            <person name="Ram A.F."/>
            <person name="Ramon A."/>
            <person name="Rauscher S."/>
            <person name="Record E."/>
            <person name="Riano-Pachon D.M."/>
            <person name="Robert V."/>
            <person name="Roehrig J."/>
            <person name="Ruller R."/>
            <person name="Salamov A."/>
            <person name="Salih N.S."/>
            <person name="Samson R.A."/>
            <person name="Sandor E."/>
            <person name="Sanguinetti M."/>
            <person name="Schuetze T."/>
            <person name="Sepcic K."/>
            <person name="Shelest E."/>
            <person name="Sherlock G."/>
            <person name="Sophianopoulou V."/>
            <person name="Squina F.M."/>
            <person name="Sun H."/>
            <person name="Susca A."/>
            <person name="Todd R.B."/>
            <person name="Tsang A."/>
            <person name="Unkles S.E."/>
            <person name="van de Wiele N."/>
            <person name="van Rossen-Uffink D."/>
            <person name="Oliveira J.V."/>
            <person name="Vesth T.C."/>
            <person name="Visser J."/>
            <person name="Yu J.-H."/>
            <person name="Zhou M."/>
            <person name="Andersen M.R."/>
            <person name="Archer D.B."/>
            <person name="Baker S.E."/>
            <person name="Benoit I."/>
            <person name="Brakhage A.A."/>
            <person name="Braus G.H."/>
            <person name="Fischer R."/>
            <person name="Frisvad J.C."/>
            <person name="Goldman G.H."/>
            <person name="Houbraken J."/>
            <person name="Oakley B."/>
            <person name="Pocsi I."/>
            <person name="Scazzocchio C."/>
            <person name="Seiboth B."/>
            <person name="vanKuyk P.A."/>
            <person name="Wortman J."/>
            <person name="Dyer P.S."/>
            <person name="Grigoriev I.V."/>
        </authorList>
    </citation>
    <scope>NUCLEOTIDE SEQUENCE [LARGE SCALE GENOMIC DNA]</scope>
    <source>
        <strain evidence="2">CBS 516.65</strain>
    </source>
</reference>
<name>A0A1L9VQL8_ASPGL</name>
<evidence type="ECO:0008006" key="3">
    <source>
        <dbReference type="Google" id="ProtNLM"/>
    </source>
</evidence>
<protein>
    <recommendedName>
        <fullName evidence="3">HNH nuclease domain-containing protein</fullName>
    </recommendedName>
</protein>
<dbReference type="STRING" id="1160497.A0A1L9VQL8"/>
<dbReference type="RefSeq" id="XP_022402890.1">
    <property type="nucleotide sequence ID" value="XM_022541164.1"/>
</dbReference>
<accession>A0A1L9VQL8</accession>
<gene>
    <name evidence="1" type="ORF">ASPGLDRAFT_1329533</name>
</gene>
<keyword evidence="2" id="KW-1185">Reference proteome</keyword>
<dbReference type="Proteomes" id="UP000184300">
    <property type="component" value="Unassembled WGS sequence"/>
</dbReference>
<dbReference type="EMBL" id="KV878893">
    <property type="protein sequence ID" value="OJJ86196.1"/>
    <property type="molecule type" value="Genomic_DNA"/>
</dbReference>
<organism evidence="1 2">
    <name type="scientific">Aspergillus glaucus CBS 516.65</name>
    <dbReference type="NCBI Taxonomy" id="1160497"/>
    <lineage>
        <taxon>Eukaryota</taxon>
        <taxon>Fungi</taxon>
        <taxon>Dikarya</taxon>
        <taxon>Ascomycota</taxon>
        <taxon>Pezizomycotina</taxon>
        <taxon>Eurotiomycetes</taxon>
        <taxon>Eurotiomycetidae</taxon>
        <taxon>Eurotiales</taxon>
        <taxon>Aspergillaceae</taxon>
        <taxon>Aspergillus</taxon>
        <taxon>Aspergillus subgen. Aspergillus</taxon>
    </lineage>
</organism>
<proteinExistence type="predicted"/>
<dbReference type="GeneID" id="34457425"/>
<sequence length="194" mass="21633">MDQDEELSQSLSDLSSSLSSLELSTEQLHVDIQAARDRITDYTPYNAKDLTKLVLGSFIDNLPPDGNRILCRYILENNHRDDLYKLGDHLAKAILAPMKACGGQTPATSDSPFGNRDDMASEMVESSTRAPLRHMKALCLKRDDYRCVLSGRFAKEAVGRHPTVPDNEIRRNMLTAHISHIMPFALGFWSNDGG</sequence>